<proteinExistence type="inferred from homology"/>
<dbReference type="InterPro" id="IPR002104">
    <property type="entry name" value="Integrase_catalytic"/>
</dbReference>
<dbReference type="AlphaFoldDB" id="A0A412AEQ2"/>
<name>A0A412AEQ2_PHOVU</name>
<gene>
    <name evidence="4" type="ORF">GAY12_17550</name>
</gene>
<sequence length="379" mass="44537">MISKVYLRKKKISKGRVSLYLDFYPPILIPGTNRTTRRYFLNVHLPEKPKSFAEREHVKSIMQKMEIFRLRVLEQIINEKFDFYDKIVEKTDFLDYFKNESLKHNKKWIYVYQHFAAFTNNKCTFADINVALCQRFRSYLLNTAKLRDDSKKLKQNSAAGYFSTFRGMLKEAYKKRMLKENINDFLDRIPEEETEINYLTEHELGLIINNECPIPVLRKAIIFACITGFRRSDILALKWEDIKELPKGGWCVFKRMQKTKNMANVPIGDDLMEVIGPRGEGLVFNGLTTYMLTYPMKRWFNSIGIKKDLHFHCTRHTYATLSLALGTDIITIKNVLGHKQESTTMRYTKVVNPLKEQAAKRLSINTISQNTEQYEKGNF</sequence>
<dbReference type="PROSITE" id="PS51898">
    <property type="entry name" value="TYR_RECOMBINASE"/>
    <property type="match status" value="1"/>
</dbReference>
<dbReference type="InterPro" id="IPR013762">
    <property type="entry name" value="Integrase-like_cat_sf"/>
</dbReference>
<dbReference type="Proteomes" id="UP000462015">
    <property type="component" value="Unassembled WGS sequence"/>
</dbReference>
<dbReference type="SUPFAM" id="SSF56349">
    <property type="entry name" value="DNA breaking-rejoining enzymes"/>
    <property type="match status" value="1"/>
</dbReference>
<protein>
    <submittedName>
        <fullName evidence="4">Site-specific integrase</fullName>
    </submittedName>
</protein>
<comment type="caution">
    <text evidence="4">The sequence shown here is derived from an EMBL/GenBank/DDBJ whole genome shotgun (WGS) entry which is preliminary data.</text>
</comment>
<dbReference type="InterPro" id="IPR035386">
    <property type="entry name" value="Arm-DNA-bind_5"/>
</dbReference>
<accession>A0A412AEQ2</accession>
<keyword evidence="3" id="KW-0233">DNA recombination</keyword>
<organism evidence="4 5">
    <name type="scientific">Phocaeicola vulgatus</name>
    <name type="common">Bacteroides vulgatus</name>
    <dbReference type="NCBI Taxonomy" id="821"/>
    <lineage>
        <taxon>Bacteria</taxon>
        <taxon>Pseudomonadati</taxon>
        <taxon>Bacteroidota</taxon>
        <taxon>Bacteroidia</taxon>
        <taxon>Bacteroidales</taxon>
        <taxon>Bacteroidaceae</taxon>
        <taxon>Phocaeicola</taxon>
    </lineage>
</organism>
<dbReference type="GO" id="GO:0006310">
    <property type="term" value="P:DNA recombination"/>
    <property type="evidence" value="ECO:0007669"/>
    <property type="project" value="UniProtKB-KW"/>
</dbReference>
<dbReference type="GO" id="GO:0003677">
    <property type="term" value="F:DNA binding"/>
    <property type="evidence" value="ECO:0007669"/>
    <property type="project" value="UniProtKB-KW"/>
</dbReference>
<dbReference type="Gene3D" id="1.10.443.10">
    <property type="entry name" value="Intergrase catalytic core"/>
    <property type="match status" value="1"/>
</dbReference>
<dbReference type="Gene3D" id="1.10.150.130">
    <property type="match status" value="1"/>
</dbReference>
<dbReference type="Pfam" id="PF00589">
    <property type="entry name" value="Phage_integrase"/>
    <property type="match status" value="1"/>
</dbReference>
<dbReference type="InterPro" id="IPR011010">
    <property type="entry name" value="DNA_brk_join_enz"/>
</dbReference>
<dbReference type="Pfam" id="PF17293">
    <property type="entry name" value="Arm-DNA-bind_5"/>
    <property type="match status" value="1"/>
</dbReference>
<dbReference type="InterPro" id="IPR010998">
    <property type="entry name" value="Integrase_recombinase_N"/>
</dbReference>
<dbReference type="CDD" id="cd01185">
    <property type="entry name" value="INTN1_C_like"/>
    <property type="match status" value="1"/>
</dbReference>
<dbReference type="InterPro" id="IPR025269">
    <property type="entry name" value="SAM-like_dom"/>
</dbReference>
<dbReference type="RefSeq" id="WP_117695272.1">
    <property type="nucleotide sequence ID" value="NZ_JBBNFD010000033.1"/>
</dbReference>
<comment type="similarity">
    <text evidence="1">Belongs to the 'phage' integrase family.</text>
</comment>
<evidence type="ECO:0000256" key="1">
    <source>
        <dbReference type="ARBA" id="ARBA00008857"/>
    </source>
</evidence>
<dbReference type="Pfam" id="PF13102">
    <property type="entry name" value="Phage_int_SAM_5"/>
    <property type="match status" value="1"/>
</dbReference>
<dbReference type="EMBL" id="WDAL01000039">
    <property type="protein sequence ID" value="KAB6632083.1"/>
    <property type="molecule type" value="Genomic_DNA"/>
</dbReference>
<dbReference type="PANTHER" id="PTHR30349:SF64">
    <property type="entry name" value="PROPHAGE INTEGRASE INTD-RELATED"/>
    <property type="match status" value="1"/>
</dbReference>
<evidence type="ECO:0000313" key="5">
    <source>
        <dbReference type="Proteomes" id="UP000462015"/>
    </source>
</evidence>
<evidence type="ECO:0000256" key="2">
    <source>
        <dbReference type="ARBA" id="ARBA00023125"/>
    </source>
</evidence>
<dbReference type="GO" id="GO:0015074">
    <property type="term" value="P:DNA integration"/>
    <property type="evidence" value="ECO:0007669"/>
    <property type="project" value="InterPro"/>
</dbReference>
<evidence type="ECO:0000313" key="4">
    <source>
        <dbReference type="EMBL" id="KAB6632083.1"/>
    </source>
</evidence>
<dbReference type="InterPro" id="IPR050090">
    <property type="entry name" value="Tyrosine_recombinase_XerCD"/>
</dbReference>
<keyword evidence="2" id="KW-0238">DNA-binding</keyword>
<reference evidence="4 5" key="1">
    <citation type="journal article" date="2019" name="Nat. Med.">
        <title>A library of human gut bacterial isolates paired with longitudinal multiomics data enables mechanistic microbiome research.</title>
        <authorList>
            <person name="Poyet M."/>
            <person name="Groussin M."/>
            <person name="Gibbons S.M."/>
            <person name="Avila-Pacheco J."/>
            <person name="Jiang X."/>
            <person name="Kearney S.M."/>
            <person name="Perrotta A.R."/>
            <person name="Berdy B."/>
            <person name="Zhao S."/>
            <person name="Lieberman T.D."/>
            <person name="Swanson P.K."/>
            <person name="Smith M."/>
            <person name="Roesemann S."/>
            <person name="Alexander J.E."/>
            <person name="Rich S.A."/>
            <person name="Livny J."/>
            <person name="Vlamakis H."/>
            <person name="Clish C."/>
            <person name="Bullock K."/>
            <person name="Deik A."/>
            <person name="Scott J."/>
            <person name="Pierce K.A."/>
            <person name="Xavier R.J."/>
            <person name="Alm E.J."/>
        </authorList>
    </citation>
    <scope>NUCLEOTIDE SEQUENCE [LARGE SCALE GENOMIC DNA]</scope>
    <source>
        <strain evidence="4 5">BIOML-A98</strain>
    </source>
</reference>
<evidence type="ECO:0000256" key="3">
    <source>
        <dbReference type="ARBA" id="ARBA00023172"/>
    </source>
</evidence>
<dbReference type="PANTHER" id="PTHR30349">
    <property type="entry name" value="PHAGE INTEGRASE-RELATED"/>
    <property type="match status" value="1"/>
</dbReference>